<evidence type="ECO:0000313" key="2">
    <source>
        <dbReference type="Proteomes" id="UP001152604"/>
    </source>
</evidence>
<evidence type="ECO:0000313" key="1">
    <source>
        <dbReference type="EMBL" id="CAH2399108.1"/>
    </source>
</evidence>
<name>A0ABN8JNM4_9HYPH</name>
<comment type="caution">
    <text evidence="1">The sequence shown here is derived from an EMBL/GenBank/DDBJ whole genome shotgun (WGS) entry which is preliminary data.</text>
</comment>
<gene>
    <name evidence="1" type="ORF">MES4922_210097</name>
</gene>
<protein>
    <submittedName>
        <fullName evidence="1">Uncharacterized protein</fullName>
    </submittedName>
</protein>
<keyword evidence="2" id="KW-1185">Reference proteome</keyword>
<dbReference type="EMBL" id="CAKXZS010000014">
    <property type="protein sequence ID" value="CAH2399108.1"/>
    <property type="molecule type" value="Genomic_DNA"/>
</dbReference>
<sequence length="157" mass="16845">MERFRKGDRVSIETTVRHDQREDDWVFLDIGSGATVDASLITMIAPHFDAGDFVAASYGKGEGAFGHVKAVSDKMVWVKHASGDYATYDASMVRRLDPEAFAPVEIPTPTAIVDEIYSSPVLPADEAGFPTGAAPDLADAAHFDAGPMPVGEDEVVF</sequence>
<reference evidence="1" key="1">
    <citation type="submission" date="2022-03" db="EMBL/GenBank/DDBJ databases">
        <authorList>
            <person name="Brunel B."/>
        </authorList>
    </citation>
    <scope>NUCLEOTIDE SEQUENCE</scope>
    <source>
        <strain evidence="1">STM4922sample</strain>
    </source>
</reference>
<proteinExistence type="predicted"/>
<accession>A0ABN8JNM4</accession>
<dbReference type="RefSeq" id="WP_254024919.1">
    <property type="nucleotide sequence ID" value="NZ_CAKXZS010000014.1"/>
</dbReference>
<organism evidence="1 2">
    <name type="scientific">Mesorhizobium ventifaucium</name>
    <dbReference type="NCBI Taxonomy" id="666020"/>
    <lineage>
        <taxon>Bacteria</taxon>
        <taxon>Pseudomonadati</taxon>
        <taxon>Pseudomonadota</taxon>
        <taxon>Alphaproteobacteria</taxon>
        <taxon>Hyphomicrobiales</taxon>
        <taxon>Phyllobacteriaceae</taxon>
        <taxon>Mesorhizobium</taxon>
    </lineage>
</organism>
<dbReference type="Proteomes" id="UP001152604">
    <property type="component" value="Unassembled WGS sequence"/>
</dbReference>